<protein>
    <submittedName>
        <fullName evidence="6">Uncharacterized protein</fullName>
    </submittedName>
</protein>
<dbReference type="GO" id="GO:0046983">
    <property type="term" value="F:protein dimerization activity"/>
    <property type="evidence" value="ECO:0007669"/>
    <property type="project" value="InterPro"/>
</dbReference>
<evidence type="ECO:0000256" key="3">
    <source>
        <dbReference type="ARBA" id="ARBA00023163"/>
    </source>
</evidence>
<sequence length="103" mass="11916">MVSNKDLKKKREDLHEKLQLLRSITHSHSLDKTSIILDATKYIEELKEKVERLNQDIATAEETSKDQNHLPMEEEGGDSMDAEAVTQAVRRVIKNWRESTSQQ</sequence>
<keyword evidence="2" id="KW-0805">Transcription regulation</keyword>
<feature type="region of interest" description="Disordered" evidence="5">
    <location>
        <begin position="59"/>
        <end position="82"/>
    </location>
</feature>
<comment type="caution">
    <text evidence="6">The sequence shown here is derived from an EMBL/GenBank/DDBJ whole genome shotgun (WGS) entry which is preliminary data.</text>
</comment>
<evidence type="ECO:0000256" key="5">
    <source>
        <dbReference type="SAM" id="MobiDB-lite"/>
    </source>
</evidence>
<dbReference type="InterPro" id="IPR051358">
    <property type="entry name" value="TF_AMS/ICE1/BHLH6-like"/>
</dbReference>
<dbReference type="InterPro" id="IPR036638">
    <property type="entry name" value="HLH_DNA-bd_sf"/>
</dbReference>
<dbReference type="Gene3D" id="4.10.280.10">
    <property type="entry name" value="Helix-loop-helix DNA-binding domain"/>
    <property type="match status" value="1"/>
</dbReference>
<dbReference type="SUPFAM" id="SSF47459">
    <property type="entry name" value="HLH, helix-loop-helix DNA-binding domain"/>
    <property type="match status" value="1"/>
</dbReference>
<dbReference type="Proteomes" id="UP001293593">
    <property type="component" value="Unassembled WGS sequence"/>
</dbReference>
<dbReference type="GO" id="GO:0043565">
    <property type="term" value="F:sequence-specific DNA binding"/>
    <property type="evidence" value="ECO:0007669"/>
    <property type="project" value="TreeGrafter"/>
</dbReference>
<dbReference type="GO" id="GO:0003700">
    <property type="term" value="F:DNA-binding transcription factor activity"/>
    <property type="evidence" value="ECO:0007669"/>
    <property type="project" value="TreeGrafter"/>
</dbReference>
<dbReference type="EMBL" id="JAWXYG010000003">
    <property type="protein sequence ID" value="KAK4277761.1"/>
    <property type="molecule type" value="Genomic_DNA"/>
</dbReference>
<evidence type="ECO:0000256" key="2">
    <source>
        <dbReference type="ARBA" id="ARBA00023015"/>
    </source>
</evidence>
<proteinExistence type="predicted"/>
<evidence type="ECO:0000313" key="7">
    <source>
        <dbReference type="Proteomes" id="UP001293593"/>
    </source>
</evidence>
<dbReference type="AlphaFoldDB" id="A0AAE1JWF4"/>
<dbReference type="PANTHER" id="PTHR31945:SF5">
    <property type="entry name" value="TRANSCRIPTION FACTOR SCREAM-LIKE PROTEIN"/>
    <property type="match status" value="1"/>
</dbReference>
<gene>
    <name evidence="6" type="ORF">QN277_015709</name>
</gene>
<name>A0AAE1JWF4_9FABA</name>
<keyword evidence="7" id="KW-1185">Reference proteome</keyword>
<evidence type="ECO:0000313" key="6">
    <source>
        <dbReference type="EMBL" id="KAK4277761.1"/>
    </source>
</evidence>
<comment type="subcellular location">
    <subcellularLocation>
        <location evidence="1">Nucleus</location>
    </subcellularLocation>
</comment>
<feature type="compositionally biased region" description="Basic and acidic residues" evidence="5">
    <location>
        <begin position="62"/>
        <end position="72"/>
    </location>
</feature>
<dbReference type="GO" id="GO:0005634">
    <property type="term" value="C:nucleus"/>
    <property type="evidence" value="ECO:0007669"/>
    <property type="project" value="UniProtKB-SubCell"/>
</dbReference>
<evidence type="ECO:0000256" key="4">
    <source>
        <dbReference type="ARBA" id="ARBA00023242"/>
    </source>
</evidence>
<keyword evidence="3" id="KW-0804">Transcription</keyword>
<organism evidence="6 7">
    <name type="scientific">Acacia crassicarpa</name>
    <name type="common">northern wattle</name>
    <dbReference type="NCBI Taxonomy" id="499986"/>
    <lineage>
        <taxon>Eukaryota</taxon>
        <taxon>Viridiplantae</taxon>
        <taxon>Streptophyta</taxon>
        <taxon>Embryophyta</taxon>
        <taxon>Tracheophyta</taxon>
        <taxon>Spermatophyta</taxon>
        <taxon>Magnoliopsida</taxon>
        <taxon>eudicotyledons</taxon>
        <taxon>Gunneridae</taxon>
        <taxon>Pentapetalae</taxon>
        <taxon>rosids</taxon>
        <taxon>fabids</taxon>
        <taxon>Fabales</taxon>
        <taxon>Fabaceae</taxon>
        <taxon>Caesalpinioideae</taxon>
        <taxon>mimosoid clade</taxon>
        <taxon>Acacieae</taxon>
        <taxon>Acacia</taxon>
    </lineage>
</organism>
<keyword evidence="4" id="KW-0539">Nucleus</keyword>
<dbReference type="PANTHER" id="PTHR31945">
    <property type="entry name" value="TRANSCRIPTION FACTOR SCREAM2-RELATED"/>
    <property type="match status" value="1"/>
</dbReference>
<accession>A0AAE1JWF4</accession>
<reference evidence="6" key="1">
    <citation type="submission" date="2023-10" db="EMBL/GenBank/DDBJ databases">
        <title>Chromosome-level genome of the transformable northern wattle, Acacia crassicarpa.</title>
        <authorList>
            <person name="Massaro I."/>
            <person name="Sinha N.R."/>
            <person name="Poethig S."/>
            <person name="Leichty A.R."/>
        </authorList>
    </citation>
    <scope>NUCLEOTIDE SEQUENCE</scope>
    <source>
        <strain evidence="6">Acra3RX</strain>
        <tissue evidence="6">Leaf</tissue>
    </source>
</reference>
<evidence type="ECO:0000256" key="1">
    <source>
        <dbReference type="ARBA" id="ARBA00004123"/>
    </source>
</evidence>